<evidence type="ECO:0000313" key="5">
    <source>
        <dbReference type="Proteomes" id="UP000323632"/>
    </source>
</evidence>
<keyword evidence="2" id="KW-0732">Signal</keyword>
<name>A0A5M6CAP2_9BACT</name>
<evidence type="ECO:0000256" key="1">
    <source>
        <dbReference type="ARBA" id="ARBA00005445"/>
    </source>
</evidence>
<reference evidence="4 5" key="1">
    <citation type="submission" date="2019-09" db="EMBL/GenBank/DDBJ databases">
        <title>Genome sequence and assembly of Taibaiella sp.</title>
        <authorList>
            <person name="Chhetri G."/>
        </authorList>
    </citation>
    <scope>NUCLEOTIDE SEQUENCE [LARGE SCALE GENOMIC DNA]</scope>
    <source>
        <strain evidence="4 5">KVB11</strain>
    </source>
</reference>
<dbReference type="Pfam" id="PF18962">
    <property type="entry name" value="Por_Secre_tail"/>
    <property type="match status" value="1"/>
</dbReference>
<comment type="caution">
    <text evidence="4">The sequence shown here is derived from an EMBL/GenBank/DDBJ whole genome shotgun (WGS) entry which is preliminary data.</text>
</comment>
<proteinExistence type="inferred from homology"/>
<dbReference type="AlphaFoldDB" id="A0A5M6CAP2"/>
<evidence type="ECO:0000259" key="3">
    <source>
        <dbReference type="Pfam" id="PF18962"/>
    </source>
</evidence>
<evidence type="ECO:0000313" key="4">
    <source>
        <dbReference type="EMBL" id="KAA5532194.1"/>
    </source>
</evidence>
<protein>
    <submittedName>
        <fullName evidence="4">DUF3494 domain-containing protein</fullName>
    </submittedName>
</protein>
<dbReference type="NCBIfam" id="TIGR04183">
    <property type="entry name" value="Por_Secre_tail"/>
    <property type="match status" value="1"/>
</dbReference>
<keyword evidence="5" id="KW-1185">Reference proteome</keyword>
<gene>
    <name evidence="4" type="ORF">F0919_15445</name>
</gene>
<dbReference type="InterPro" id="IPR026444">
    <property type="entry name" value="Secre_tail"/>
</dbReference>
<sequence length="631" mass="66350">MTNFIKSISIVTIFFLLPEMSKAQAPNLGTAASFALFTAVGAVGNTGISQITGNVGTNSGGITGFGNVNGVMHNTDGATLTAAADLLQAYIQLDTISPNLFHAPLLGNGDTLIAGIYSISGNTVLDQTLYLNAAGNANAVFIFKVAGTFSLNSLAQVKLINGAMACNVFWKIEGLVEMAPNAVMRGTVVANNAAININSGVTLEGRALSTAGAIAVSNTLTYTPVGCGSPLLTGPAAPNLGSASCYALFSGNGSNINSGNTFVVGDVGTNVGLTTGYNALNVTGAIHPIPDGSTASCASDLLSAYNYLNTLPADIELLYPAQFGNSLVLTPHTYLMNAATSFTDTLYLNAQGDSNAVFVIKINGQLSTSTYATVTLINGAKARNVYWKVDGAVDINNFSIIKGTIVCNNGAVNLNTGAQIEGRALTTNGAFTADAINIAIPSPCIVPLPLGLIYFRGKMLNNNVLLEWSTGKYMNTGRFVIEKSQDGNHFETLSTLHALSIADGDASNYNYTDYEPATGPNYYRLSRKDTKGDIEYFKTIMINIDDKASEKAQFYPNPWTSGLYLDVKDASALNKSQLNIYNVLGALIIHMDITEPTTLLDAGIMPAGVYYYQLISVDGKKQTGKLVSKGR</sequence>
<evidence type="ECO:0000256" key="2">
    <source>
        <dbReference type="ARBA" id="ARBA00022729"/>
    </source>
</evidence>
<organism evidence="4 5">
    <name type="scientific">Taibaiella lutea</name>
    <dbReference type="NCBI Taxonomy" id="2608001"/>
    <lineage>
        <taxon>Bacteria</taxon>
        <taxon>Pseudomonadati</taxon>
        <taxon>Bacteroidota</taxon>
        <taxon>Chitinophagia</taxon>
        <taxon>Chitinophagales</taxon>
        <taxon>Chitinophagaceae</taxon>
        <taxon>Taibaiella</taxon>
    </lineage>
</organism>
<dbReference type="Proteomes" id="UP000323632">
    <property type="component" value="Unassembled WGS sequence"/>
</dbReference>
<accession>A0A5M6CAP2</accession>
<dbReference type="EMBL" id="VWSH01000004">
    <property type="protein sequence ID" value="KAA5532194.1"/>
    <property type="molecule type" value="Genomic_DNA"/>
</dbReference>
<dbReference type="RefSeq" id="WP_150033696.1">
    <property type="nucleotide sequence ID" value="NZ_VWSH01000004.1"/>
</dbReference>
<dbReference type="InterPro" id="IPR021884">
    <property type="entry name" value="Ice-bd_prot"/>
</dbReference>
<comment type="similarity">
    <text evidence="1">Belongs to the ice-binding protein family.</text>
</comment>
<feature type="domain" description="Secretion system C-terminal sorting" evidence="3">
    <location>
        <begin position="555"/>
        <end position="626"/>
    </location>
</feature>
<dbReference type="Pfam" id="PF11999">
    <property type="entry name" value="Ice_binding"/>
    <property type="match status" value="2"/>
</dbReference>